<gene>
    <name evidence="2" type="ORF">A4U43_C07F9870</name>
</gene>
<evidence type="ECO:0000313" key="3">
    <source>
        <dbReference type="Proteomes" id="UP000243459"/>
    </source>
</evidence>
<dbReference type="Proteomes" id="UP000243459">
    <property type="component" value="Chromosome 7"/>
</dbReference>
<protein>
    <submittedName>
        <fullName evidence="2">Uncharacterized protein</fullName>
    </submittedName>
</protein>
<evidence type="ECO:0000313" key="2">
    <source>
        <dbReference type="EMBL" id="ONK62956.1"/>
    </source>
</evidence>
<keyword evidence="3" id="KW-1185">Reference proteome</keyword>
<proteinExistence type="predicted"/>
<accession>A0A5P1EAN5</accession>
<dbReference type="Gramene" id="ONK62956">
    <property type="protein sequence ID" value="ONK62956"/>
    <property type="gene ID" value="A4U43_C07F9870"/>
</dbReference>
<evidence type="ECO:0000256" key="1">
    <source>
        <dbReference type="SAM" id="MobiDB-lite"/>
    </source>
</evidence>
<dbReference type="AlphaFoldDB" id="A0A5P1EAN5"/>
<reference evidence="3" key="1">
    <citation type="journal article" date="2017" name="Nat. Commun.">
        <title>The asparagus genome sheds light on the origin and evolution of a young Y chromosome.</title>
        <authorList>
            <person name="Harkess A."/>
            <person name="Zhou J."/>
            <person name="Xu C."/>
            <person name="Bowers J.E."/>
            <person name="Van der Hulst R."/>
            <person name="Ayyampalayam S."/>
            <person name="Mercati F."/>
            <person name="Riccardi P."/>
            <person name="McKain M.R."/>
            <person name="Kakrana A."/>
            <person name="Tang H."/>
            <person name="Ray J."/>
            <person name="Groenendijk J."/>
            <person name="Arikit S."/>
            <person name="Mathioni S.M."/>
            <person name="Nakano M."/>
            <person name="Shan H."/>
            <person name="Telgmann-Rauber A."/>
            <person name="Kanno A."/>
            <person name="Yue Z."/>
            <person name="Chen H."/>
            <person name="Li W."/>
            <person name="Chen Y."/>
            <person name="Xu X."/>
            <person name="Zhang Y."/>
            <person name="Luo S."/>
            <person name="Chen H."/>
            <person name="Gao J."/>
            <person name="Mao Z."/>
            <person name="Pires J.C."/>
            <person name="Luo M."/>
            <person name="Kudrna D."/>
            <person name="Wing R.A."/>
            <person name="Meyers B.C."/>
            <person name="Yi K."/>
            <person name="Kong H."/>
            <person name="Lavrijsen P."/>
            <person name="Sunseri F."/>
            <person name="Falavigna A."/>
            <person name="Ye Y."/>
            <person name="Leebens-Mack J.H."/>
            <person name="Chen G."/>
        </authorList>
    </citation>
    <scope>NUCLEOTIDE SEQUENCE [LARGE SCALE GENOMIC DNA]</scope>
    <source>
        <strain evidence="3">cv. DH0086</strain>
    </source>
</reference>
<feature type="region of interest" description="Disordered" evidence="1">
    <location>
        <begin position="1"/>
        <end position="28"/>
    </location>
</feature>
<sequence length="76" mass="8175">MGLGGRSGRTLGGIEGRRGREERDKGEEKVLTTRMRSLMLNGNGCPVYNSGEQIVPIIMLGGAAMRFTSWIIAAGH</sequence>
<dbReference type="EMBL" id="CM007387">
    <property type="protein sequence ID" value="ONK62956.1"/>
    <property type="molecule type" value="Genomic_DNA"/>
</dbReference>
<feature type="compositionally biased region" description="Gly residues" evidence="1">
    <location>
        <begin position="1"/>
        <end position="14"/>
    </location>
</feature>
<feature type="compositionally biased region" description="Basic and acidic residues" evidence="1">
    <location>
        <begin position="15"/>
        <end position="28"/>
    </location>
</feature>
<organism evidence="2 3">
    <name type="scientific">Asparagus officinalis</name>
    <name type="common">Garden asparagus</name>
    <dbReference type="NCBI Taxonomy" id="4686"/>
    <lineage>
        <taxon>Eukaryota</taxon>
        <taxon>Viridiplantae</taxon>
        <taxon>Streptophyta</taxon>
        <taxon>Embryophyta</taxon>
        <taxon>Tracheophyta</taxon>
        <taxon>Spermatophyta</taxon>
        <taxon>Magnoliopsida</taxon>
        <taxon>Liliopsida</taxon>
        <taxon>Asparagales</taxon>
        <taxon>Asparagaceae</taxon>
        <taxon>Asparagoideae</taxon>
        <taxon>Asparagus</taxon>
    </lineage>
</organism>
<name>A0A5P1EAN5_ASPOF</name>